<keyword evidence="1" id="KW-1133">Transmembrane helix</keyword>
<feature type="domain" description="Chlorhexidine efflux transporter" evidence="2">
    <location>
        <begin position="10"/>
        <end position="71"/>
    </location>
</feature>
<sequence>MSQVNQVYRKSIGERLFYAFLFEALGIGISAPLGAWLFDHNLFEMGIVTVVIAVMALMLNMVYNSIFDYWLKKHHLTKTKRVRSLHAIGFEFTLLLMAIPFIMWYLNMSLREALALDIVFILFYLPYTYVFNLVYDIVRSKLVKT</sequence>
<feature type="transmembrane region" description="Helical" evidence="1">
    <location>
        <begin position="84"/>
        <end position="106"/>
    </location>
</feature>
<feature type="transmembrane region" description="Helical" evidence="1">
    <location>
        <begin position="43"/>
        <end position="63"/>
    </location>
</feature>
<comment type="caution">
    <text evidence="3">The sequence shown here is derived from an EMBL/GenBank/DDBJ whole genome shotgun (WGS) entry which is preliminary data.</text>
</comment>
<evidence type="ECO:0000256" key="1">
    <source>
        <dbReference type="SAM" id="Phobius"/>
    </source>
</evidence>
<evidence type="ECO:0000313" key="3">
    <source>
        <dbReference type="EMBL" id="NOL50041.1"/>
    </source>
</evidence>
<dbReference type="InterPro" id="IPR058208">
    <property type="entry name" value="PACE"/>
</dbReference>
<keyword evidence="1" id="KW-0472">Membrane</keyword>
<dbReference type="AlphaFoldDB" id="A0A7Y4P511"/>
<name>A0A7Y4P511_9BURK</name>
<evidence type="ECO:0000259" key="2">
    <source>
        <dbReference type="Pfam" id="PF05232"/>
    </source>
</evidence>
<dbReference type="InterPro" id="IPR007896">
    <property type="entry name" value="BTP_bacteria"/>
</dbReference>
<keyword evidence="1" id="KW-0812">Transmembrane</keyword>
<organism evidence="3 4">
    <name type="scientific">Pelistega europaea</name>
    <dbReference type="NCBI Taxonomy" id="106147"/>
    <lineage>
        <taxon>Bacteria</taxon>
        <taxon>Pseudomonadati</taxon>
        <taxon>Pseudomonadota</taxon>
        <taxon>Betaproteobacteria</taxon>
        <taxon>Burkholderiales</taxon>
        <taxon>Alcaligenaceae</taxon>
        <taxon>Pelistega</taxon>
    </lineage>
</organism>
<proteinExistence type="predicted"/>
<protein>
    <submittedName>
        <fullName evidence="3">PACE efflux transporter</fullName>
    </submittedName>
</protein>
<dbReference type="EMBL" id="JABGBO010000008">
    <property type="protein sequence ID" value="NOL50041.1"/>
    <property type="molecule type" value="Genomic_DNA"/>
</dbReference>
<dbReference type="Proteomes" id="UP000541421">
    <property type="component" value="Unassembled WGS sequence"/>
</dbReference>
<evidence type="ECO:0000313" key="4">
    <source>
        <dbReference type="Proteomes" id="UP000541421"/>
    </source>
</evidence>
<reference evidence="3 4" key="1">
    <citation type="submission" date="2020-05" db="EMBL/GenBank/DDBJ databases">
        <authorList>
            <person name="Niu N."/>
        </authorList>
    </citation>
    <scope>NUCLEOTIDE SEQUENCE [LARGE SCALE GENOMIC DNA]</scope>
    <source>
        <strain evidence="3 4">LMG10982</strain>
    </source>
</reference>
<dbReference type="NCBIfam" id="NF033664">
    <property type="entry name" value="PACE_transport"/>
    <property type="match status" value="1"/>
</dbReference>
<feature type="domain" description="Chlorhexidine efflux transporter" evidence="2">
    <location>
        <begin position="79"/>
        <end position="140"/>
    </location>
</feature>
<feature type="transmembrane region" description="Helical" evidence="1">
    <location>
        <begin position="16"/>
        <end position="37"/>
    </location>
</feature>
<accession>A0A7Y4P511</accession>
<gene>
    <name evidence="3" type="ORF">HKX40_07830</name>
</gene>
<feature type="transmembrane region" description="Helical" evidence="1">
    <location>
        <begin position="118"/>
        <end position="138"/>
    </location>
</feature>
<keyword evidence="4" id="KW-1185">Reference proteome</keyword>
<dbReference type="Pfam" id="PF05232">
    <property type="entry name" value="BTP"/>
    <property type="match status" value="2"/>
</dbReference>
<dbReference type="RefSeq" id="WP_171589028.1">
    <property type="nucleotide sequence ID" value="NZ_JABGBO010000008.1"/>
</dbReference>